<evidence type="ECO:0000313" key="9">
    <source>
        <dbReference type="Proteomes" id="UP000001058"/>
    </source>
</evidence>
<dbReference type="Gene3D" id="3.20.190.20">
    <property type="match status" value="1"/>
</dbReference>
<dbReference type="Gene3D" id="2.30.42.10">
    <property type="match status" value="1"/>
</dbReference>
<feature type="domain" description="Protease Do-like PDZ" evidence="7">
    <location>
        <begin position="327"/>
        <end position="474"/>
    </location>
</feature>
<keyword evidence="3" id="KW-0378">Hydrolase</keyword>
<dbReference type="PANTHER" id="PTHR45980">
    <property type="match status" value="1"/>
</dbReference>
<dbReference type="Pfam" id="PF17815">
    <property type="entry name" value="PDZ_3"/>
    <property type="match status" value="1"/>
</dbReference>
<dbReference type="Gene3D" id="2.40.10.10">
    <property type="entry name" value="Trypsin-like serine proteases"/>
    <property type="match status" value="2"/>
</dbReference>
<dbReference type="SUPFAM" id="SSF50156">
    <property type="entry name" value="PDZ domain-like"/>
    <property type="match status" value="1"/>
</dbReference>
<name>D8UJN6_VOLCA</name>
<feature type="region of interest" description="Disordered" evidence="5">
    <location>
        <begin position="480"/>
        <end position="509"/>
    </location>
</feature>
<evidence type="ECO:0000256" key="3">
    <source>
        <dbReference type="ARBA" id="ARBA00022801"/>
    </source>
</evidence>
<evidence type="ECO:0000256" key="1">
    <source>
        <dbReference type="ARBA" id="ARBA00010541"/>
    </source>
</evidence>
<dbReference type="Pfam" id="PF13365">
    <property type="entry name" value="Trypsin_2"/>
    <property type="match status" value="1"/>
</dbReference>
<evidence type="ECO:0000313" key="8">
    <source>
        <dbReference type="EMBL" id="EFJ40068.1"/>
    </source>
</evidence>
<dbReference type="InterPro" id="IPR036034">
    <property type="entry name" value="PDZ_sf"/>
</dbReference>
<organism evidence="9">
    <name type="scientific">Volvox carteri f. nagariensis</name>
    <dbReference type="NCBI Taxonomy" id="3068"/>
    <lineage>
        <taxon>Eukaryota</taxon>
        <taxon>Viridiplantae</taxon>
        <taxon>Chlorophyta</taxon>
        <taxon>core chlorophytes</taxon>
        <taxon>Chlorophyceae</taxon>
        <taxon>CS clade</taxon>
        <taxon>Chlamydomonadales</taxon>
        <taxon>Volvocaceae</taxon>
        <taxon>Volvox</taxon>
    </lineage>
</organism>
<dbReference type="OrthoDB" id="4217619at2759"/>
<dbReference type="STRING" id="3068.D8UJN6"/>
<keyword evidence="2 8" id="KW-0645">Protease</keyword>
<dbReference type="KEGG" id="vcn:VOLCADRAFT_84677"/>
<dbReference type="AlphaFoldDB" id="D8UJN6"/>
<dbReference type="GO" id="GO:0004252">
    <property type="term" value="F:serine-type endopeptidase activity"/>
    <property type="evidence" value="ECO:0007669"/>
    <property type="project" value="InterPro"/>
</dbReference>
<keyword evidence="9" id="KW-1185">Reference proteome</keyword>
<protein>
    <submittedName>
        <fullName evidence="8">Serine protease</fullName>
    </submittedName>
</protein>
<dbReference type="InterPro" id="IPR001940">
    <property type="entry name" value="Peptidase_S1C"/>
</dbReference>
<dbReference type="EMBL" id="GL378429">
    <property type="protein sequence ID" value="EFJ40068.1"/>
    <property type="molecule type" value="Genomic_DNA"/>
</dbReference>
<reference evidence="8 9" key="1">
    <citation type="journal article" date="2010" name="Science">
        <title>Genomic analysis of organismal complexity in the multicellular green alga Volvox carteri.</title>
        <authorList>
            <person name="Prochnik S.E."/>
            <person name="Umen J."/>
            <person name="Nedelcu A.M."/>
            <person name="Hallmann A."/>
            <person name="Miller S.M."/>
            <person name="Nishii I."/>
            <person name="Ferris P."/>
            <person name="Kuo A."/>
            <person name="Mitros T."/>
            <person name="Fritz-Laylin L.K."/>
            <person name="Hellsten U."/>
            <person name="Chapman J."/>
            <person name="Simakov O."/>
            <person name="Rensing S.A."/>
            <person name="Terry A."/>
            <person name="Pangilinan J."/>
            <person name="Kapitonov V."/>
            <person name="Jurka J."/>
            <person name="Salamov A."/>
            <person name="Shapiro H."/>
            <person name="Schmutz J."/>
            <person name="Grimwood J."/>
            <person name="Lindquist E."/>
            <person name="Lucas S."/>
            <person name="Grigoriev I.V."/>
            <person name="Schmitt R."/>
            <person name="Kirk D."/>
            <person name="Rokhsar D.S."/>
        </authorList>
    </citation>
    <scope>NUCLEOTIDE SEQUENCE [LARGE SCALE GENOMIC DNA]</scope>
    <source>
        <strain evidence="9">f. Nagariensis / Eve</strain>
    </source>
</reference>
<accession>D8UJN6</accession>
<evidence type="ECO:0000259" key="7">
    <source>
        <dbReference type="Pfam" id="PF17815"/>
    </source>
</evidence>
<dbReference type="eggNOG" id="KOG1320">
    <property type="taxonomic scope" value="Eukaryota"/>
</dbReference>
<dbReference type="RefSeq" id="XP_002958880.1">
    <property type="nucleotide sequence ID" value="XM_002958834.1"/>
</dbReference>
<feature type="compositionally biased region" description="Polar residues" evidence="5">
    <location>
        <begin position="500"/>
        <end position="509"/>
    </location>
</feature>
<dbReference type="FunFam" id="2.40.10.10:FF:000012">
    <property type="entry name" value="protease Do-like 9"/>
    <property type="match status" value="1"/>
</dbReference>
<dbReference type="InterPro" id="IPR009003">
    <property type="entry name" value="Peptidase_S1_PA"/>
</dbReference>
<dbReference type="InterPro" id="IPR046449">
    <property type="entry name" value="DEGP_PDZ_sf"/>
</dbReference>
<dbReference type="InParanoid" id="D8UJN6"/>
<dbReference type="PRINTS" id="PR00834">
    <property type="entry name" value="PROTEASES2C"/>
</dbReference>
<dbReference type="SUPFAM" id="SSF50494">
    <property type="entry name" value="Trypsin-like serine proteases"/>
    <property type="match status" value="1"/>
</dbReference>
<dbReference type="Pfam" id="PF13180">
    <property type="entry name" value="PDZ_2"/>
    <property type="match status" value="1"/>
</dbReference>
<dbReference type="InterPro" id="IPR041517">
    <property type="entry name" value="DEGP_PDZ"/>
</dbReference>
<evidence type="ECO:0000259" key="6">
    <source>
        <dbReference type="Pfam" id="PF13180"/>
    </source>
</evidence>
<gene>
    <name evidence="8" type="ORF">VOLCADRAFT_84677</name>
</gene>
<proteinExistence type="inferred from homology"/>
<dbReference type="GO" id="GO:0006508">
    <property type="term" value="P:proteolysis"/>
    <property type="evidence" value="ECO:0007669"/>
    <property type="project" value="UniProtKB-KW"/>
</dbReference>
<keyword evidence="4" id="KW-0720">Serine protease</keyword>
<evidence type="ECO:0000256" key="2">
    <source>
        <dbReference type="ARBA" id="ARBA00022670"/>
    </source>
</evidence>
<feature type="compositionally biased region" description="Gly residues" evidence="5">
    <location>
        <begin position="483"/>
        <end position="493"/>
    </location>
</feature>
<comment type="similarity">
    <text evidence="1">Belongs to the peptidase S1C family.</text>
</comment>
<dbReference type="Proteomes" id="UP000001058">
    <property type="component" value="Unassembled WGS sequence"/>
</dbReference>
<evidence type="ECO:0000256" key="5">
    <source>
        <dbReference type="SAM" id="MobiDB-lite"/>
    </source>
</evidence>
<feature type="domain" description="PDZ" evidence="6">
    <location>
        <begin position="219"/>
        <end position="320"/>
    </location>
</feature>
<evidence type="ECO:0000256" key="4">
    <source>
        <dbReference type="ARBA" id="ARBA00022825"/>
    </source>
</evidence>
<dbReference type="GeneID" id="9621159"/>
<dbReference type="PANTHER" id="PTHR45980:SF18">
    <property type="entry name" value="PROTEASE DO-LIKE 9"/>
    <property type="match status" value="1"/>
</dbReference>
<dbReference type="InterPro" id="IPR043504">
    <property type="entry name" value="Peptidase_S1_PA_chymotrypsin"/>
</dbReference>
<dbReference type="InterPro" id="IPR001478">
    <property type="entry name" value="PDZ"/>
</dbReference>
<sequence>MDAVVKVYCMHTEPNYSLPWQRKRQYSSSSSGFVVRYGGRNWLLTNAHSVDYHTQVKVKRRGDDRKFLARVVSLGVECDIAALEVDDPEFWGALGVGSGRQLPVLELGPLPRLQDGVAVVGYPVGGDTISVTAGVVSRIEVTDYSHGSTELLAIQIDAAINGGNSGGPVFNRACQCVGIAFQALVGSDVENVGYVIPTPVVIHFLEDYLRTSTFTGFPALGLQWQRMESEALRRAYGMSPGQKGVLTRSINPTSAAASVLQPDDVVLAFDGTPISNDGTVPFRTGERIAFSYLITSKFVGDTAKLDVLRGGKKMELNVTLSKPKALVPPHLNNRDPPYLIVGGLVFTTASEPYLQSEYGSDYGTDAPVKLLDRLYHGFPKTQDEEVVVLSQVLACDATLGYEDVYNVQLLKFNGRHISNLTQLAEEGPVAGDGGGGFLRFDLDYNEVVVVEAGDVLKVTPDVLRAHSIPQDMAPHVREALKGAAGGGGGGPGAVGEPEGSLNNSDGGRA</sequence>